<proteinExistence type="predicted"/>
<protein>
    <submittedName>
        <fullName evidence="2">Uncharacterized protein</fullName>
    </submittedName>
</protein>
<keyword evidence="1" id="KW-1133">Transmembrane helix</keyword>
<evidence type="ECO:0000313" key="2">
    <source>
        <dbReference type="EMBL" id="GIQ91504.1"/>
    </source>
</evidence>
<dbReference type="AlphaFoldDB" id="A0A9K3DCR1"/>
<keyword evidence="1" id="KW-0812">Transmembrane</keyword>
<accession>A0A9K3DCR1</accession>
<gene>
    <name evidence="2" type="ORF">KIPB_014787</name>
</gene>
<feature type="transmembrane region" description="Helical" evidence="1">
    <location>
        <begin position="21"/>
        <end position="44"/>
    </location>
</feature>
<reference evidence="2 3" key="1">
    <citation type="journal article" date="2018" name="PLoS ONE">
        <title>The draft genome of Kipferlia bialata reveals reductive genome evolution in fornicate parasites.</title>
        <authorList>
            <person name="Tanifuji G."/>
            <person name="Takabayashi S."/>
            <person name="Kume K."/>
            <person name="Takagi M."/>
            <person name="Nakayama T."/>
            <person name="Kamikawa R."/>
            <person name="Inagaki Y."/>
            <person name="Hashimoto T."/>
        </authorList>
    </citation>
    <scope>NUCLEOTIDE SEQUENCE [LARGE SCALE GENOMIC DNA]</scope>
    <source>
        <strain evidence="2">NY0173</strain>
    </source>
</reference>
<evidence type="ECO:0000256" key="1">
    <source>
        <dbReference type="SAM" id="Phobius"/>
    </source>
</evidence>
<keyword evidence="3" id="KW-1185">Reference proteome</keyword>
<evidence type="ECO:0000313" key="3">
    <source>
        <dbReference type="Proteomes" id="UP000265618"/>
    </source>
</evidence>
<organism evidence="2 3">
    <name type="scientific">Kipferlia bialata</name>
    <dbReference type="NCBI Taxonomy" id="797122"/>
    <lineage>
        <taxon>Eukaryota</taxon>
        <taxon>Metamonada</taxon>
        <taxon>Carpediemonas-like organisms</taxon>
        <taxon>Kipferlia</taxon>
    </lineage>
</organism>
<dbReference type="EMBL" id="BDIP01007829">
    <property type="protein sequence ID" value="GIQ91504.1"/>
    <property type="molecule type" value="Genomic_DNA"/>
</dbReference>
<feature type="non-terminal residue" evidence="2">
    <location>
        <position position="1"/>
    </location>
</feature>
<keyword evidence="1" id="KW-0472">Membrane</keyword>
<name>A0A9K3DCR1_9EUKA</name>
<comment type="caution">
    <text evidence="2">The sequence shown here is derived from an EMBL/GenBank/DDBJ whole genome shotgun (WGS) entry which is preliminary data.</text>
</comment>
<sequence>MLSGVLCKNVTLLRTSPGLPLALVLVPTLSMAVIVIVAILIPYFSVFSSEPFSMGTLPQCDS</sequence>
<dbReference type="Proteomes" id="UP000265618">
    <property type="component" value="Unassembled WGS sequence"/>
</dbReference>